<keyword evidence="5 7" id="KW-1133">Transmembrane helix</keyword>
<feature type="transmembrane region" description="Helical" evidence="7">
    <location>
        <begin position="203"/>
        <end position="226"/>
    </location>
</feature>
<evidence type="ECO:0000313" key="10">
    <source>
        <dbReference type="Proteomes" id="UP001589609"/>
    </source>
</evidence>
<evidence type="ECO:0000256" key="4">
    <source>
        <dbReference type="ARBA" id="ARBA00022692"/>
    </source>
</evidence>
<feature type="transmembrane region" description="Helical" evidence="7">
    <location>
        <begin position="74"/>
        <end position="93"/>
    </location>
</feature>
<dbReference type="SUPFAM" id="SSF103473">
    <property type="entry name" value="MFS general substrate transporter"/>
    <property type="match status" value="1"/>
</dbReference>
<dbReference type="PROSITE" id="PS50850">
    <property type="entry name" value="MFS"/>
    <property type="match status" value="1"/>
</dbReference>
<name>A0ABV5WAF5_9BACI</name>
<evidence type="ECO:0000256" key="7">
    <source>
        <dbReference type="SAM" id="Phobius"/>
    </source>
</evidence>
<dbReference type="RefSeq" id="WP_379947882.1">
    <property type="nucleotide sequence ID" value="NZ_JBHMAF010000017.1"/>
</dbReference>
<reference evidence="9 10" key="1">
    <citation type="submission" date="2024-09" db="EMBL/GenBank/DDBJ databases">
        <authorList>
            <person name="Sun Q."/>
            <person name="Mori K."/>
        </authorList>
    </citation>
    <scope>NUCLEOTIDE SEQUENCE [LARGE SCALE GENOMIC DNA]</scope>
    <source>
        <strain evidence="9 10">JCM 11201</strain>
    </source>
</reference>
<protein>
    <submittedName>
        <fullName evidence="9">MFS transporter</fullName>
    </submittedName>
</protein>
<keyword evidence="2" id="KW-0813">Transport</keyword>
<evidence type="ECO:0000256" key="6">
    <source>
        <dbReference type="ARBA" id="ARBA00023136"/>
    </source>
</evidence>
<keyword evidence="6 7" id="KW-0472">Membrane</keyword>
<dbReference type="PANTHER" id="PTHR43124">
    <property type="entry name" value="PURINE EFFLUX PUMP PBUE"/>
    <property type="match status" value="1"/>
</dbReference>
<feature type="transmembrane region" description="Helical" evidence="7">
    <location>
        <begin position="331"/>
        <end position="352"/>
    </location>
</feature>
<feature type="transmembrane region" description="Helical" evidence="7">
    <location>
        <begin position="358"/>
        <end position="377"/>
    </location>
</feature>
<dbReference type="CDD" id="cd17324">
    <property type="entry name" value="MFS_NepI_like"/>
    <property type="match status" value="1"/>
</dbReference>
<feature type="domain" description="Major facilitator superfamily (MFS) profile" evidence="8">
    <location>
        <begin position="8"/>
        <end position="382"/>
    </location>
</feature>
<evidence type="ECO:0000256" key="2">
    <source>
        <dbReference type="ARBA" id="ARBA00022448"/>
    </source>
</evidence>
<feature type="transmembrane region" description="Helical" evidence="7">
    <location>
        <begin position="132"/>
        <end position="154"/>
    </location>
</feature>
<feature type="transmembrane region" description="Helical" evidence="7">
    <location>
        <begin position="7"/>
        <end position="34"/>
    </location>
</feature>
<dbReference type="InterPro" id="IPR011701">
    <property type="entry name" value="MFS"/>
</dbReference>
<comment type="caution">
    <text evidence="9">The sequence shown here is derived from an EMBL/GenBank/DDBJ whole genome shotgun (WGS) entry which is preliminary data.</text>
</comment>
<comment type="subcellular location">
    <subcellularLocation>
        <location evidence="1">Cell membrane</location>
        <topology evidence="1">Multi-pass membrane protein</topology>
    </subcellularLocation>
</comment>
<dbReference type="PANTHER" id="PTHR43124:SF3">
    <property type="entry name" value="CHLORAMPHENICOL EFFLUX PUMP RV0191"/>
    <property type="match status" value="1"/>
</dbReference>
<sequence length="396" mass="42093">MAKQNNLLIFILTIGVFGILNTEMGVIGLLPSIADHFHVSIPKAGWLVSFFALGVAISGPIMPLLFSGIDRKKAMLLVLGVFLLGNIVSLFTASFTITLVVRVILAFFHPIYCSLAFTVAASSVSKEEAPKAVAKVFIGVSAGMVAGVPIASFIDSTVSYEMAMAFFAIVNAIVFIATLIFVPSMPVEERLSYGTQLSVLKKPIIWISIMTVILLNSAIFGVYSYLAEYLKTVTNMSPNTISLTLFIFGGANIIGNIVAGKLLTHSATKSVVFFPLLLGAVYIILFFTGQFTVPMAMITLIWGILAGGIMANINQYLIASSAPEAPDFANGLFISSCNVGTTLGAAVGGLFISEIGTGYVVLVGILSLILSLVVILMRNYMGSSSVQNNLLDKKSI</sequence>
<feature type="transmembrane region" description="Helical" evidence="7">
    <location>
        <begin position="99"/>
        <end position="120"/>
    </location>
</feature>
<evidence type="ECO:0000256" key="5">
    <source>
        <dbReference type="ARBA" id="ARBA00022989"/>
    </source>
</evidence>
<keyword evidence="3" id="KW-1003">Cell membrane</keyword>
<feature type="transmembrane region" description="Helical" evidence="7">
    <location>
        <begin position="241"/>
        <end position="259"/>
    </location>
</feature>
<feature type="transmembrane region" description="Helical" evidence="7">
    <location>
        <begin position="160"/>
        <end position="182"/>
    </location>
</feature>
<evidence type="ECO:0000256" key="1">
    <source>
        <dbReference type="ARBA" id="ARBA00004651"/>
    </source>
</evidence>
<dbReference type="InterPro" id="IPR020846">
    <property type="entry name" value="MFS_dom"/>
</dbReference>
<gene>
    <name evidence="9" type="ORF">ACFFMS_03320</name>
</gene>
<dbReference type="Proteomes" id="UP001589609">
    <property type="component" value="Unassembled WGS sequence"/>
</dbReference>
<accession>A0ABV5WAF5</accession>
<evidence type="ECO:0000256" key="3">
    <source>
        <dbReference type="ARBA" id="ARBA00022475"/>
    </source>
</evidence>
<feature type="transmembrane region" description="Helical" evidence="7">
    <location>
        <begin position="295"/>
        <end position="319"/>
    </location>
</feature>
<dbReference type="InterPro" id="IPR036259">
    <property type="entry name" value="MFS_trans_sf"/>
</dbReference>
<evidence type="ECO:0000313" key="9">
    <source>
        <dbReference type="EMBL" id="MFB9757572.1"/>
    </source>
</evidence>
<keyword evidence="10" id="KW-1185">Reference proteome</keyword>
<keyword evidence="4 7" id="KW-0812">Transmembrane</keyword>
<organism evidence="9 10">
    <name type="scientific">Ectobacillus funiculus</name>
    <dbReference type="NCBI Taxonomy" id="137993"/>
    <lineage>
        <taxon>Bacteria</taxon>
        <taxon>Bacillati</taxon>
        <taxon>Bacillota</taxon>
        <taxon>Bacilli</taxon>
        <taxon>Bacillales</taxon>
        <taxon>Bacillaceae</taxon>
        <taxon>Ectobacillus</taxon>
    </lineage>
</organism>
<proteinExistence type="predicted"/>
<feature type="transmembrane region" description="Helical" evidence="7">
    <location>
        <begin position="46"/>
        <end position="67"/>
    </location>
</feature>
<dbReference type="Pfam" id="PF07690">
    <property type="entry name" value="MFS_1"/>
    <property type="match status" value="1"/>
</dbReference>
<dbReference type="InterPro" id="IPR050189">
    <property type="entry name" value="MFS_Efflux_Transporters"/>
</dbReference>
<feature type="transmembrane region" description="Helical" evidence="7">
    <location>
        <begin position="271"/>
        <end position="289"/>
    </location>
</feature>
<dbReference type="Gene3D" id="1.20.1250.20">
    <property type="entry name" value="MFS general substrate transporter like domains"/>
    <property type="match status" value="1"/>
</dbReference>
<dbReference type="EMBL" id="JBHMAF010000017">
    <property type="protein sequence ID" value="MFB9757572.1"/>
    <property type="molecule type" value="Genomic_DNA"/>
</dbReference>
<evidence type="ECO:0000259" key="8">
    <source>
        <dbReference type="PROSITE" id="PS50850"/>
    </source>
</evidence>